<reference evidence="8" key="1">
    <citation type="submission" date="2023-08" db="EMBL/GenBank/DDBJ databases">
        <authorList>
            <person name="Audoor S."/>
            <person name="Bilcke G."/>
        </authorList>
    </citation>
    <scope>NUCLEOTIDE SEQUENCE</scope>
</reference>
<dbReference type="InterPro" id="IPR047215">
    <property type="entry name" value="Galactose_mutarotase-like"/>
</dbReference>
<dbReference type="EMBL" id="CAKOGP040001758">
    <property type="protein sequence ID" value="CAJ1949299.1"/>
    <property type="molecule type" value="Genomic_DNA"/>
</dbReference>
<dbReference type="AlphaFoldDB" id="A0AAD2FQD2"/>
<dbReference type="GO" id="GO:0032259">
    <property type="term" value="P:methylation"/>
    <property type="evidence" value="ECO:0007669"/>
    <property type="project" value="UniProtKB-KW"/>
</dbReference>
<dbReference type="InterPro" id="IPR011013">
    <property type="entry name" value="Gal_mutarotase_sf_dom"/>
</dbReference>
<evidence type="ECO:0000256" key="1">
    <source>
        <dbReference type="ARBA" id="ARBA00006206"/>
    </source>
</evidence>
<comment type="caution">
    <text evidence="8">The sequence shown here is derived from an EMBL/GenBank/DDBJ whole genome shotgun (WGS) entry which is preliminary data.</text>
</comment>
<dbReference type="SUPFAM" id="SSF53335">
    <property type="entry name" value="S-adenosyl-L-methionine-dependent methyltransferases"/>
    <property type="match status" value="1"/>
</dbReference>
<keyword evidence="9" id="KW-1185">Reference proteome</keyword>
<accession>A0AAD2FQD2</accession>
<dbReference type="Gene3D" id="3.40.50.150">
    <property type="entry name" value="Vaccinia Virus protein VP39"/>
    <property type="match status" value="1"/>
</dbReference>
<evidence type="ECO:0000256" key="4">
    <source>
        <dbReference type="ARBA" id="ARBA00022679"/>
    </source>
</evidence>
<comment type="similarity">
    <text evidence="1">Belongs to the aldose epimerase family.</text>
</comment>
<dbReference type="Gene3D" id="2.70.98.10">
    <property type="match status" value="1"/>
</dbReference>
<name>A0AAD2FQD2_9STRA</name>
<dbReference type="InterPro" id="IPR029063">
    <property type="entry name" value="SAM-dependent_MTases_sf"/>
</dbReference>
<dbReference type="Pfam" id="PF05891">
    <property type="entry name" value="Methyltransf_PK"/>
    <property type="match status" value="1"/>
</dbReference>
<evidence type="ECO:0000256" key="2">
    <source>
        <dbReference type="ARBA" id="ARBA00009059"/>
    </source>
</evidence>
<dbReference type="PANTHER" id="PTHR10091:SF0">
    <property type="entry name" value="GALACTOSE MUTAROTASE"/>
    <property type="match status" value="1"/>
</dbReference>
<dbReference type="Proteomes" id="UP001295423">
    <property type="component" value="Unassembled WGS sequence"/>
</dbReference>
<dbReference type="GO" id="GO:0006006">
    <property type="term" value="P:glucose metabolic process"/>
    <property type="evidence" value="ECO:0007669"/>
    <property type="project" value="TreeGrafter"/>
</dbReference>
<dbReference type="SUPFAM" id="SSF74650">
    <property type="entry name" value="Galactose mutarotase-like"/>
    <property type="match status" value="1"/>
</dbReference>
<keyword evidence="5" id="KW-0949">S-adenosyl-L-methionine</keyword>
<gene>
    <name evidence="8" type="ORF">CYCCA115_LOCUS12024</name>
</gene>
<dbReference type="GO" id="GO:0030246">
    <property type="term" value="F:carbohydrate binding"/>
    <property type="evidence" value="ECO:0007669"/>
    <property type="project" value="InterPro"/>
</dbReference>
<evidence type="ECO:0000256" key="5">
    <source>
        <dbReference type="ARBA" id="ARBA00022691"/>
    </source>
</evidence>
<dbReference type="CDD" id="cd09019">
    <property type="entry name" value="galactose_mutarotase_like"/>
    <property type="match status" value="1"/>
</dbReference>
<dbReference type="InterPro" id="IPR008183">
    <property type="entry name" value="Aldose_1/G6P_1-epimerase"/>
</dbReference>
<dbReference type="GO" id="GO:0008276">
    <property type="term" value="F:protein methyltransferase activity"/>
    <property type="evidence" value="ECO:0007669"/>
    <property type="project" value="UniProtKB-ARBA"/>
</dbReference>
<evidence type="ECO:0000256" key="6">
    <source>
        <dbReference type="ARBA" id="ARBA00023235"/>
    </source>
</evidence>
<evidence type="ECO:0000313" key="8">
    <source>
        <dbReference type="EMBL" id="CAJ1949299.1"/>
    </source>
</evidence>
<dbReference type="GO" id="GO:0033499">
    <property type="term" value="P:galactose catabolic process via UDP-galactose, Leloir pathway"/>
    <property type="evidence" value="ECO:0007669"/>
    <property type="project" value="TreeGrafter"/>
</dbReference>
<comment type="similarity">
    <text evidence="2">Belongs to the methyltransferase superfamily. NTM1 family.</text>
</comment>
<evidence type="ECO:0008006" key="10">
    <source>
        <dbReference type="Google" id="ProtNLM"/>
    </source>
</evidence>
<sequence length="647" mass="71526">MMDCGTATELASQAIDSSNDSLRLFSLSMRESKVLLCSLGASIQSWRHNDSFDIVLGYKDASNMHQTKNPVYFSSIVGRVANRIAKGKLSLNGAMHELEINDPPNHLHGGGVSGGFSHRVWNGDIVSVCGGQGVQFSLTSEDGDQGFPGKVHVTATYSLRPSLSSSGVVLRLEMEARLIGDKPSPINLAQHSYFNLSGHSSHGGDSSKGILDHTLRLHADSYTPVDQTAIPTRKIQSLDDDPVMDWRKERNVRQALHQYGVEQMDLSADAAENDLNTRTPSIGPYGFDHNYVVRKQPGTSIPKVAELSYQDRKLTVYSTAPGIQLYTANCLSSSENASICKTDYKAWSGVCLETQHFPDSIIESEKEAEVDPAFCAGKCPILTPQSPNYSHCIDYCLETDEKAAEETCGSDTLSQKYASVEDMWRTQDLSTWYKRAKEYYEDNCAATIEGVLGGIGWISDIDLNGSREFLKEITLPKTEGHSVACECGAGIGRVTKGLLLDFCERSDLVESSERLLFAAPEYIGTDASKCRFFATDLQEWEPPKKRYSIVWIQWVLCYLTDDDIVKFLRRCGESLVDGGIIVMKENTCADPAFVLDVDDASSTRSIPYWLDLIFKSGLKVVQHKMQDDFPDDIYAVPLFALQPVLQS</sequence>
<keyword evidence="6" id="KW-0413">Isomerase</keyword>
<dbReference type="InterPro" id="IPR014718">
    <property type="entry name" value="GH-type_carb-bd"/>
</dbReference>
<protein>
    <recommendedName>
        <fullName evidence="10">Aldose 1-epimerase</fullName>
    </recommendedName>
</protein>
<keyword evidence="4" id="KW-0808">Transferase</keyword>
<proteinExistence type="inferred from homology"/>
<organism evidence="8 9">
    <name type="scientific">Cylindrotheca closterium</name>
    <dbReference type="NCBI Taxonomy" id="2856"/>
    <lineage>
        <taxon>Eukaryota</taxon>
        <taxon>Sar</taxon>
        <taxon>Stramenopiles</taxon>
        <taxon>Ochrophyta</taxon>
        <taxon>Bacillariophyta</taxon>
        <taxon>Bacillariophyceae</taxon>
        <taxon>Bacillariophycidae</taxon>
        <taxon>Bacillariales</taxon>
        <taxon>Bacillariaceae</taxon>
        <taxon>Cylindrotheca</taxon>
    </lineage>
</organism>
<keyword evidence="3" id="KW-0489">Methyltransferase</keyword>
<keyword evidence="7" id="KW-0119">Carbohydrate metabolism</keyword>
<evidence type="ECO:0000313" key="9">
    <source>
        <dbReference type="Proteomes" id="UP001295423"/>
    </source>
</evidence>
<dbReference type="Pfam" id="PF01263">
    <property type="entry name" value="Aldose_epim"/>
    <property type="match status" value="1"/>
</dbReference>
<dbReference type="InterPro" id="IPR008576">
    <property type="entry name" value="MeTrfase_NTM1"/>
</dbReference>
<evidence type="ECO:0000256" key="3">
    <source>
        <dbReference type="ARBA" id="ARBA00022603"/>
    </source>
</evidence>
<dbReference type="GO" id="GO:0004034">
    <property type="term" value="F:aldose 1-epimerase activity"/>
    <property type="evidence" value="ECO:0007669"/>
    <property type="project" value="TreeGrafter"/>
</dbReference>
<evidence type="ECO:0000256" key="7">
    <source>
        <dbReference type="ARBA" id="ARBA00023277"/>
    </source>
</evidence>
<dbReference type="CDD" id="cd02440">
    <property type="entry name" value="AdoMet_MTases"/>
    <property type="match status" value="1"/>
</dbReference>
<dbReference type="PANTHER" id="PTHR10091">
    <property type="entry name" value="ALDOSE-1-EPIMERASE"/>
    <property type="match status" value="1"/>
</dbReference>